<reference evidence="2" key="1">
    <citation type="submission" date="2017-09" db="EMBL/GenBank/DDBJ databases">
        <title>Depth-based differentiation of microbial function through sediment-hosted aquifers and enrichment of novel symbionts in the deep terrestrial subsurface.</title>
        <authorList>
            <person name="Probst A.J."/>
            <person name="Ladd B."/>
            <person name="Jarett J.K."/>
            <person name="Geller-Mcgrath D.E."/>
            <person name="Sieber C.M.K."/>
            <person name="Emerson J.B."/>
            <person name="Anantharaman K."/>
            <person name="Thomas B.C."/>
            <person name="Malmstrom R."/>
            <person name="Stieglmeier M."/>
            <person name="Klingl A."/>
            <person name="Woyke T."/>
            <person name="Ryan C.M."/>
            <person name="Banfield J.F."/>
        </authorList>
    </citation>
    <scope>NUCLEOTIDE SEQUENCE [LARGE SCALE GENOMIC DNA]</scope>
</reference>
<accession>A0A2M7V2M8</accession>
<evidence type="ECO:0000313" key="1">
    <source>
        <dbReference type="EMBL" id="PIZ92701.1"/>
    </source>
</evidence>
<proteinExistence type="predicted"/>
<name>A0A2M7V2M8_9BACT</name>
<organism evidence="1 2">
    <name type="scientific">Candidatus Magasanikbacteria bacterium CG_4_10_14_0_2_um_filter_41_31</name>
    <dbReference type="NCBI Taxonomy" id="1974639"/>
    <lineage>
        <taxon>Bacteria</taxon>
        <taxon>Candidatus Magasanikiibacteriota</taxon>
    </lineage>
</organism>
<gene>
    <name evidence="1" type="ORF">COX83_03775</name>
</gene>
<comment type="caution">
    <text evidence="1">The sequence shown here is derived from an EMBL/GenBank/DDBJ whole genome shotgun (WGS) entry which is preliminary data.</text>
</comment>
<dbReference type="Proteomes" id="UP000230078">
    <property type="component" value="Unassembled WGS sequence"/>
</dbReference>
<sequence>MAEAPKVSNTSSEDVGGVTVTAPGVTVALAVEDGAHVLSIRVLVPNELAPAFLAMLTQESALQTTDSSDWRKKQSIYDRLHAVFALIGRYFL</sequence>
<evidence type="ECO:0000313" key="2">
    <source>
        <dbReference type="Proteomes" id="UP000230078"/>
    </source>
</evidence>
<dbReference type="EMBL" id="PFPI01000051">
    <property type="protein sequence ID" value="PIZ92701.1"/>
    <property type="molecule type" value="Genomic_DNA"/>
</dbReference>
<dbReference type="AlphaFoldDB" id="A0A2M7V2M8"/>
<protein>
    <submittedName>
        <fullName evidence="1">Uncharacterized protein</fullName>
    </submittedName>
</protein>